<dbReference type="InParanoid" id="D8QNT5"/>
<dbReference type="HOGENOM" id="CLU_685860_0_0_1"/>
<dbReference type="Pfam" id="PF00227">
    <property type="entry name" value="Proteasome"/>
    <property type="match status" value="1"/>
</dbReference>
<evidence type="ECO:0000313" key="2">
    <source>
        <dbReference type="Proteomes" id="UP000001514"/>
    </source>
</evidence>
<dbReference type="InterPro" id="IPR029055">
    <property type="entry name" value="Ntn_hydrolases_N"/>
</dbReference>
<dbReference type="AlphaFoldDB" id="D8QNT5"/>
<dbReference type="InterPro" id="IPR001353">
    <property type="entry name" value="Proteasome_sua/b"/>
</dbReference>
<sequence>MLPGLARSFCSRKPIERGTIGIAMKCEDPSGFVVFFDSLTTTECEDEEVWRESRGFKIVEICENPRLMLGAAGNVKERDIMAKLLKIKAKEEEFGLEEAAEFLKCQADVAQSVITGYLASFFIYNDSELFMVRDLGAGFQVYKLSSENPILAIGSGSVPARRILENPVEGQRGTTLEEVIDLGLDGIAEACSRDRFCGGEMLLVDASKSVLAKKRRFLKAMRRLMKFESDTVHENLDDTQGLVYLDSFIAYSGGSKQRPDSHSSQGPLHGRIFHPLSYEPNFPAIHASSALLEPTQDEDDDAAALRLAREKKAVRRDFKVGMDNQTIVREELSFTHLTPFTSLIASKPIRFTIVLSRAGLSRYHLRKPVPPTLGQNCWLSKLDMSVWVVNRVWNYEEKENCA</sequence>
<dbReference type="EMBL" id="GL377565">
    <property type="protein sequence ID" value="EFJ38811.1"/>
    <property type="molecule type" value="Genomic_DNA"/>
</dbReference>
<dbReference type="GO" id="GO:0005839">
    <property type="term" value="C:proteasome core complex"/>
    <property type="evidence" value="ECO:0007669"/>
    <property type="project" value="InterPro"/>
</dbReference>
<dbReference type="Proteomes" id="UP000001514">
    <property type="component" value="Unassembled WGS sequence"/>
</dbReference>
<dbReference type="KEGG" id="smo:SELMODRAFT_403023"/>
<proteinExistence type="predicted"/>
<reference evidence="1 2" key="1">
    <citation type="journal article" date="2011" name="Science">
        <title>The Selaginella genome identifies genetic changes associated with the evolution of vascular plants.</title>
        <authorList>
            <person name="Banks J.A."/>
            <person name="Nishiyama T."/>
            <person name="Hasebe M."/>
            <person name="Bowman J.L."/>
            <person name="Gribskov M."/>
            <person name="dePamphilis C."/>
            <person name="Albert V.A."/>
            <person name="Aono N."/>
            <person name="Aoyama T."/>
            <person name="Ambrose B.A."/>
            <person name="Ashton N.W."/>
            <person name="Axtell M.J."/>
            <person name="Barker E."/>
            <person name="Barker M.S."/>
            <person name="Bennetzen J.L."/>
            <person name="Bonawitz N.D."/>
            <person name="Chapple C."/>
            <person name="Cheng C."/>
            <person name="Correa L.G."/>
            <person name="Dacre M."/>
            <person name="DeBarry J."/>
            <person name="Dreyer I."/>
            <person name="Elias M."/>
            <person name="Engstrom E.M."/>
            <person name="Estelle M."/>
            <person name="Feng L."/>
            <person name="Finet C."/>
            <person name="Floyd S.K."/>
            <person name="Frommer W.B."/>
            <person name="Fujita T."/>
            <person name="Gramzow L."/>
            <person name="Gutensohn M."/>
            <person name="Harholt J."/>
            <person name="Hattori M."/>
            <person name="Heyl A."/>
            <person name="Hirai T."/>
            <person name="Hiwatashi Y."/>
            <person name="Ishikawa M."/>
            <person name="Iwata M."/>
            <person name="Karol K.G."/>
            <person name="Koehler B."/>
            <person name="Kolukisaoglu U."/>
            <person name="Kubo M."/>
            <person name="Kurata T."/>
            <person name="Lalonde S."/>
            <person name="Li K."/>
            <person name="Li Y."/>
            <person name="Litt A."/>
            <person name="Lyons E."/>
            <person name="Manning G."/>
            <person name="Maruyama T."/>
            <person name="Michael T.P."/>
            <person name="Mikami K."/>
            <person name="Miyazaki S."/>
            <person name="Morinaga S."/>
            <person name="Murata T."/>
            <person name="Mueller-Roeber B."/>
            <person name="Nelson D.R."/>
            <person name="Obara M."/>
            <person name="Oguri Y."/>
            <person name="Olmstead R.G."/>
            <person name="Onodera N."/>
            <person name="Petersen B.L."/>
            <person name="Pils B."/>
            <person name="Prigge M."/>
            <person name="Rensing S.A."/>
            <person name="Riano-Pachon D.M."/>
            <person name="Roberts A.W."/>
            <person name="Sato Y."/>
            <person name="Scheller H.V."/>
            <person name="Schulz B."/>
            <person name="Schulz C."/>
            <person name="Shakirov E.V."/>
            <person name="Shibagaki N."/>
            <person name="Shinohara N."/>
            <person name="Shippen D.E."/>
            <person name="Soerensen I."/>
            <person name="Sotooka R."/>
            <person name="Sugimoto N."/>
            <person name="Sugita M."/>
            <person name="Sumikawa N."/>
            <person name="Tanurdzic M."/>
            <person name="Theissen G."/>
            <person name="Ulvskov P."/>
            <person name="Wakazuki S."/>
            <person name="Weng J.K."/>
            <person name="Willats W.W."/>
            <person name="Wipf D."/>
            <person name="Wolf P.G."/>
            <person name="Yang L."/>
            <person name="Zimmer A.D."/>
            <person name="Zhu Q."/>
            <person name="Mitros T."/>
            <person name="Hellsten U."/>
            <person name="Loque D."/>
            <person name="Otillar R."/>
            <person name="Salamov A."/>
            <person name="Schmutz J."/>
            <person name="Shapiro H."/>
            <person name="Lindquist E."/>
            <person name="Lucas S."/>
            <person name="Rokhsar D."/>
            <person name="Grigoriev I.V."/>
        </authorList>
    </citation>
    <scope>NUCLEOTIDE SEQUENCE [LARGE SCALE GENOMIC DNA]</scope>
</reference>
<protein>
    <submittedName>
        <fullName evidence="1">Uncharacterized protein</fullName>
    </submittedName>
</protein>
<evidence type="ECO:0000313" key="1">
    <source>
        <dbReference type="EMBL" id="EFJ38811.1"/>
    </source>
</evidence>
<dbReference type="Gramene" id="EFJ38811">
    <property type="protein sequence ID" value="EFJ38811"/>
    <property type="gene ID" value="SELMODRAFT_403023"/>
</dbReference>
<accession>D8QNT5</accession>
<gene>
    <name evidence="1" type="ORF">SELMODRAFT_403023</name>
</gene>
<keyword evidence="2" id="KW-1185">Reference proteome</keyword>
<name>D8QNT5_SELML</name>
<dbReference type="SUPFAM" id="SSF56235">
    <property type="entry name" value="N-terminal nucleophile aminohydrolases (Ntn hydrolases)"/>
    <property type="match status" value="1"/>
</dbReference>
<dbReference type="Gene3D" id="3.60.20.10">
    <property type="entry name" value="Glutamine Phosphoribosylpyrophosphate, subunit 1, domain 1"/>
    <property type="match status" value="1"/>
</dbReference>
<dbReference type="GO" id="GO:0051603">
    <property type="term" value="P:proteolysis involved in protein catabolic process"/>
    <property type="evidence" value="ECO:0007669"/>
    <property type="project" value="InterPro"/>
</dbReference>
<organism evidence="2">
    <name type="scientific">Selaginella moellendorffii</name>
    <name type="common">Spikemoss</name>
    <dbReference type="NCBI Taxonomy" id="88036"/>
    <lineage>
        <taxon>Eukaryota</taxon>
        <taxon>Viridiplantae</taxon>
        <taxon>Streptophyta</taxon>
        <taxon>Embryophyta</taxon>
        <taxon>Tracheophyta</taxon>
        <taxon>Lycopodiopsida</taxon>
        <taxon>Selaginellales</taxon>
        <taxon>Selaginellaceae</taxon>
        <taxon>Selaginella</taxon>
    </lineage>
</organism>